<dbReference type="Proteomes" id="UP001293593">
    <property type="component" value="Unassembled WGS sequence"/>
</dbReference>
<reference evidence="1" key="1">
    <citation type="submission" date="2023-10" db="EMBL/GenBank/DDBJ databases">
        <title>Chromosome-level genome of the transformable northern wattle, Acacia crassicarpa.</title>
        <authorList>
            <person name="Massaro I."/>
            <person name="Sinha N.R."/>
            <person name="Poethig S."/>
            <person name="Leichty A.R."/>
        </authorList>
    </citation>
    <scope>NUCLEOTIDE SEQUENCE</scope>
    <source>
        <strain evidence="1">Acra3RX</strain>
        <tissue evidence="1">Leaf</tissue>
    </source>
</reference>
<organism evidence="1 2">
    <name type="scientific">Acacia crassicarpa</name>
    <name type="common">northern wattle</name>
    <dbReference type="NCBI Taxonomy" id="499986"/>
    <lineage>
        <taxon>Eukaryota</taxon>
        <taxon>Viridiplantae</taxon>
        <taxon>Streptophyta</taxon>
        <taxon>Embryophyta</taxon>
        <taxon>Tracheophyta</taxon>
        <taxon>Spermatophyta</taxon>
        <taxon>Magnoliopsida</taxon>
        <taxon>eudicotyledons</taxon>
        <taxon>Gunneridae</taxon>
        <taxon>Pentapetalae</taxon>
        <taxon>rosids</taxon>
        <taxon>fabids</taxon>
        <taxon>Fabales</taxon>
        <taxon>Fabaceae</taxon>
        <taxon>Caesalpinioideae</taxon>
        <taxon>mimosoid clade</taxon>
        <taxon>Acacieae</taxon>
        <taxon>Acacia</taxon>
    </lineage>
</organism>
<gene>
    <name evidence="1" type="ORF">QN277_024006</name>
</gene>
<name>A0AAE1MNK3_9FABA</name>
<keyword evidence="2" id="KW-1185">Reference proteome</keyword>
<dbReference type="EMBL" id="JAWXYG010000007">
    <property type="protein sequence ID" value="KAK4267191.1"/>
    <property type="molecule type" value="Genomic_DNA"/>
</dbReference>
<evidence type="ECO:0000313" key="1">
    <source>
        <dbReference type="EMBL" id="KAK4267191.1"/>
    </source>
</evidence>
<proteinExistence type="predicted"/>
<comment type="caution">
    <text evidence="1">The sequence shown here is derived from an EMBL/GenBank/DDBJ whole genome shotgun (WGS) entry which is preliminary data.</text>
</comment>
<protein>
    <submittedName>
        <fullName evidence="1">Uncharacterized protein</fullName>
    </submittedName>
</protein>
<dbReference type="AlphaFoldDB" id="A0AAE1MNK3"/>
<sequence>MWISHENYESFLENTWTYDNNLDASLKNFQANLTHWNRNIFGMVEKKKLEILARLNGIQRSRAYPHSQFLSELELELQRELDNLLRMEEIKWF</sequence>
<evidence type="ECO:0000313" key="2">
    <source>
        <dbReference type="Proteomes" id="UP001293593"/>
    </source>
</evidence>
<accession>A0AAE1MNK3</accession>